<evidence type="ECO:0000256" key="2">
    <source>
        <dbReference type="ARBA" id="ARBA00022977"/>
    </source>
</evidence>
<accession>A0A1K1NF46</accession>
<proteinExistence type="predicted"/>
<feature type="domain" description="Thiamine phosphate synthase/TenI" evidence="3">
    <location>
        <begin position="5"/>
        <end position="181"/>
    </location>
</feature>
<dbReference type="SUPFAM" id="SSF51391">
    <property type="entry name" value="Thiamin phosphate synthase"/>
    <property type="match status" value="1"/>
</dbReference>
<dbReference type="AlphaFoldDB" id="A0A1K1NF46"/>
<dbReference type="RefSeq" id="WP_072300216.1">
    <property type="nucleotide sequence ID" value="NZ_FPIP01000004.1"/>
</dbReference>
<dbReference type="InterPro" id="IPR013785">
    <property type="entry name" value="Aldolase_TIM"/>
</dbReference>
<evidence type="ECO:0000313" key="4">
    <source>
        <dbReference type="EMBL" id="SFW34072.1"/>
    </source>
</evidence>
<name>A0A1K1NF46_RUMFL</name>
<gene>
    <name evidence="4" type="ORF">SAMN02910280_1951</name>
</gene>
<dbReference type="GO" id="GO:0004789">
    <property type="term" value="F:thiamine-phosphate diphosphorylase activity"/>
    <property type="evidence" value="ECO:0007669"/>
    <property type="project" value="TreeGrafter"/>
</dbReference>
<dbReference type="PANTHER" id="PTHR20857:SF15">
    <property type="entry name" value="THIAMINE-PHOSPHATE SYNTHASE"/>
    <property type="match status" value="1"/>
</dbReference>
<evidence type="ECO:0000256" key="1">
    <source>
        <dbReference type="ARBA" id="ARBA00004948"/>
    </source>
</evidence>
<protein>
    <submittedName>
        <fullName evidence="4">Thiamine-phosphate pyrophosphorylase</fullName>
    </submittedName>
</protein>
<evidence type="ECO:0000259" key="3">
    <source>
        <dbReference type="Pfam" id="PF02581"/>
    </source>
</evidence>
<reference evidence="4 5" key="1">
    <citation type="submission" date="2016-11" db="EMBL/GenBank/DDBJ databases">
        <authorList>
            <person name="Jaros S."/>
            <person name="Januszkiewicz K."/>
            <person name="Wedrychowicz H."/>
        </authorList>
    </citation>
    <scope>NUCLEOTIDE SEQUENCE [LARGE SCALE GENOMIC DNA]</scope>
    <source>
        <strain evidence="4 5">YL228</strain>
    </source>
</reference>
<dbReference type="EMBL" id="FPIP01000004">
    <property type="protein sequence ID" value="SFW34072.1"/>
    <property type="molecule type" value="Genomic_DNA"/>
</dbReference>
<dbReference type="Proteomes" id="UP000183461">
    <property type="component" value="Unassembled WGS sequence"/>
</dbReference>
<dbReference type="Gene3D" id="3.20.20.70">
    <property type="entry name" value="Aldolase class I"/>
    <property type="match status" value="1"/>
</dbReference>
<dbReference type="PANTHER" id="PTHR20857">
    <property type="entry name" value="THIAMINE-PHOSPHATE PYROPHOSPHORYLASE"/>
    <property type="match status" value="1"/>
</dbReference>
<dbReference type="CDD" id="cd00564">
    <property type="entry name" value="TMP_TenI"/>
    <property type="match status" value="1"/>
</dbReference>
<dbReference type="InterPro" id="IPR036206">
    <property type="entry name" value="ThiamineP_synth_sf"/>
</dbReference>
<evidence type="ECO:0000313" key="5">
    <source>
        <dbReference type="Proteomes" id="UP000183461"/>
    </source>
</evidence>
<sequence length="198" mass="21916">MSDIICVTARNLCGGDFMEQLAKIAEAAPKYIVLREKDLDESEYRTLAEKAIEICSNSETKLILHYYWKTAIELGKDSIHLPLHILRELSAEYKRRFSLIGVSCHSVEDALEAKALGAGYITAGHVFATDCKKGLPPRGLDFLREVCQSVDMPVYAIGGISPENFFQVMEAGASGACVMSGFMKSAQPKELMSKFNRK</sequence>
<dbReference type="GO" id="GO:0009228">
    <property type="term" value="P:thiamine biosynthetic process"/>
    <property type="evidence" value="ECO:0007669"/>
    <property type="project" value="UniProtKB-KW"/>
</dbReference>
<dbReference type="InterPro" id="IPR022998">
    <property type="entry name" value="ThiamineP_synth_TenI"/>
</dbReference>
<dbReference type="Pfam" id="PF02581">
    <property type="entry name" value="TMP-TENI"/>
    <property type="match status" value="1"/>
</dbReference>
<dbReference type="GO" id="GO:0005737">
    <property type="term" value="C:cytoplasm"/>
    <property type="evidence" value="ECO:0007669"/>
    <property type="project" value="TreeGrafter"/>
</dbReference>
<keyword evidence="2" id="KW-0784">Thiamine biosynthesis</keyword>
<comment type="pathway">
    <text evidence="1">Cofactor biosynthesis; thiamine diphosphate biosynthesis.</text>
</comment>
<organism evidence="4 5">
    <name type="scientific">Ruminococcus flavefaciens</name>
    <dbReference type="NCBI Taxonomy" id="1265"/>
    <lineage>
        <taxon>Bacteria</taxon>
        <taxon>Bacillati</taxon>
        <taxon>Bacillota</taxon>
        <taxon>Clostridia</taxon>
        <taxon>Eubacteriales</taxon>
        <taxon>Oscillospiraceae</taxon>
        <taxon>Ruminococcus</taxon>
    </lineage>
</organism>